<name>A0A834TTW5_9FABA</name>
<evidence type="ECO:0000256" key="1">
    <source>
        <dbReference type="ARBA" id="ARBA00022737"/>
    </source>
</evidence>
<organism evidence="4 5">
    <name type="scientific">Senna tora</name>
    <dbReference type="NCBI Taxonomy" id="362788"/>
    <lineage>
        <taxon>Eukaryota</taxon>
        <taxon>Viridiplantae</taxon>
        <taxon>Streptophyta</taxon>
        <taxon>Embryophyta</taxon>
        <taxon>Tracheophyta</taxon>
        <taxon>Spermatophyta</taxon>
        <taxon>Magnoliopsida</taxon>
        <taxon>eudicotyledons</taxon>
        <taxon>Gunneridae</taxon>
        <taxon>Pentapetalae</taxon>
        <taxon>rosids</taxon>
        <taxon>fabids</taxon>
        <taxon>Fabales</taxon>
        <taxon>Fabaceae</taxon>
        <taxon>Caesalpinioideae</taxon>
        <taxon>Cassia clade</taxon>
        <taxon>Senna</taxon>
    </lineage>
</organism>
<feature type="repeat" description="PPR" evidence="2">
    <location>
        <begin position="245"/>
        <end position="279"/>
    </location>
</feature>
<dbReference type="InterPro" id="IPR002885">
    <property type="entry name" value="PPR_rpt"/>
</dbReference>
<reference evidence="4" key="1">
    <citation type="submission" date="2020-09" db="EMBL/GenBank/DDBJ databases">
        <title>Genome-Enabled Discovery of Anthraquinone Biosynthesis in Senna tora.</title>
        <authorList>
            <person name="Kang S.-H."/>
            <person name="Pandey R.P."/>
            <person name="Lee C.-M."/>
            <person name="Sim J.-S."/>
            <person name="Jeong J.-T."/>
            <person name="Choi B.-S."/>
            <person name="Jung M."/>
            <person name="Ginzburg D."/>
            <person name="Zhao K."/>
            <person name="Won S.Y."/>
            <person name="Oh T.-J."/>
            <person name="Yu Y."/>
            <person name="Kim N.-H."/>
            <person name="Lee O.R."/>
            <person name="Lee T.-H."/>
            <person name="Bashyal P."/>
            <person name="Kim T.-S."/>
            <person name="Lee W.-H."/>
            <person name="Kawkins C."/>
            <person name="Kim C.-K."/>
            <person name="Kim J.S."/>
            <person name="Ahn B.O."/>
            <person name="Rhee S.Y."/>
            <person name="Sohng J.K."/>
        </authorList>
    </citation>
    <scope>NUCLEOTIDE SEQUENCE</scope>
    <source>
        <tissue evidence="4">Leaf</tissue>
    </source>
</reference>
<dbReference type="InterPro" id="IPR046848">
    <property type="entry name" value="E_motif"/>
</dbReference>
<dbReference type="NCBIfam" id="TIGR00756">
    <property type="entry name" value="PPR"/>
    <property type="match status" value="9"/>
</dbReference>
<protein>
    <submittedName>
        <fullName evidence="4">Pentatricopeptide repeat-containing protein</fullName>
    </submittedName>
</protein>
<comment type="caution">
    <text evidence="4">The sequence shown here is derived from an EMBL/GenBank/DDBJ whole genome shotgun (WGS) entry which is preliminary data.</text>
</comment>
<dbReference type="Proteomes" id="UP000634136">
    <property type="component" value="Unassembled WGS sequence"/>
</dbReference>
<dbReference type="FunFam" id="1.25.40.10:FF:001543">
    <property type="entry name" value="Pentatricopeptide repeat-containing protein At1g32415, mitochondrial"/>
    <property type="match status" value="1"/>
</dbReference>
<dbReference type="PROSITE" id="PS51375">
    <property type="entry name" value="PPR"/>
    <property type="match status" value="7"/>
</dbReference>
<dbReference type="Pfam" id="PF13041">
    <property type="entry name" value="PPR_2"/>
    <property type="match status" value="4"/>
</dbReference>
<dbReference type="GO" id="GO:0048731">
    <property type="term" value="P:system development"/>
    <property type="evidence" value="ECO:0007669"/>
    <property type="project" value="UniProtKB-ARBA"/>
</dbReference>
<feature type="region of interest" description="Disordered" evidence="3">
    <location>
        <begin position="1"/>
        <end position="20"/>
    </location>
</feature>
<dbReference type="EMBL" id="JAAIUW010000006">
    <property type="protein sequence ID" value="KAF7828525.1"/>
    <property type="molecule type" value="Genomic_DNA"/>
</dbReference>
<evidence type="ECO:0000256" key="2">
    <source>
        <dbReference type="PROSITE-ProRule" id="PRU00708"/>
    </source>
</evidence>
<dbReference type="SUPFAM" id="SSF48452">
    <property type="entry name" value="TPR-like"/>
    <property type="match status" value="2"/>
</dbReference>
<evidence type="ECO:0000313" key="4">
    <source>
        <dbReference type="EMBL" id="KAF7828525.1"/>
    </source>
</evidence>
<accession>A0A834TTW5</accession>
<feature type="repeat" description="PPR" evidence="2">
    <location>
        <begin position="183"/>
        <end position="217"/>
    </location>
</feature>
<evidence type="ECO:0000256" key="3">
    <source>
        <dbReference type="SAM" id="MobiDB-lite"/>
    </source>
</evidence>
<dbReference type="AlphaFoldDB" id="A0A834TTW5"/>
<feature type="repeat" description="PPR" evidence="2">
    <location>
        <begin position="546"/>
        <end position="580"/>
    </location>
</feature>
<dbReference type="Gene3D" id="1.25.40.10">
    <property type="entry name" value="Tetratricopeptide repeat domain"/>
    <property type="match status" value="6"/>
</dbReference>
<dbReference type="FunFam" id="1.25.40.10:FF:002419">
    <property type="entry name" value="Pentatricopeptide repeat-containing protein"/>
    <property type="match status" value="1"/>
</dbReference>
<gene>
    <name evidence="4" type="ORF">G2W53_019689</name>
</gene>
<keyword evidence="5" id="KW-1185">Reference proteome</keyword>
<dbReference type="GO" id="GO:0009451">
    <property type="term" value="P:RNA modification"/>
    <property type="evidence" value="ECO:0007669"/>
    <property type="project" value="InterPro"/>
</dbReference>
<dbReference type="PANTHER" id="PTHR47926">
    <property type="entry name" value="PENTATRICOPEPTIDE REPEAT-CONTAINING PROTEIN"/>
    <property type="match status" value="1"/>
</dbReference>
<dbReference type="Pfam" id="PF12854">
    <property type="entry name" value="PPR_1"/>
    <property type="match status" value="1"/>
</dbReference>
<dbReference type="Pfam" id="PF01535">
    <property type="entry name" value="PPR"/>
    <property type="match status" value="5"/>
</dbReference>
<dbReference type="PANTHER" id="PTHR47926:SF404">
    <property type="entry name" value="(PPR) REPEAT-CONTAINING PROTEIN, PUTATIVE-RELATED"/>
    <property type="match status" value="1"/>
</dbReference>
<dbReference type="InterPro" id="IPR046960">
    <property type="entry name" value="PPR_At4g14850-like_plant"/>
</dbReference>
<keyword evidence="1" id="KW-0677">Repeat</keyword>
<feature type="repeat" description="PPR" evidence="2">
    <location>
        <begin position="90"/>
        <end position="120"/>
    </location>
</feature>
<dbReference type="FunFam" id="1.25.40.10:FF:000125">
    <property type="entry name" value="Pentatricopeptide repeat-containing protein"/>
    <property type="match status" value="1"/>
</dbReference>
<feature type="repeat" description="PPR" evidence="2">
    <location>
        <begin position="121"/>
        <end position="155"/>
    </location>
</feature>
<dbReference type="OrthoDB" id="757703at2759"/>
<sequence length="763" mass="86320">MSDASVAAVERNKEGKGRRARSAIRGIRIEARKAKVNHSRPFKAQLAILRNNDQKSNFDDSLLLHYLSKQWHLEARSFLEKFCRVDMHKRVVHWTSLISKYSREGYVDEARMLFDIMPQRNSVTYNAMLSGYLQSGMLNEACQFFKKMPHKNVVSWTSMLSGLADAGRIEDARKLFDLMPEKNVVSWNSLVAGLIRNGNLEEARQVFDQTPEKNVVSWNVMVAGYTENGRMEEARVLFDGMKCRNVITWTSMISGYCRAGNVEEAYYLFQTMPEKNVVSWTAMIGGFTWNRLHEEALLLFLRMKFSDSKPNAETFISLAYACAGLGLGFPCLGKQLHAQLIINGWKHDDYDGRLCRCLIQMYSELGLMDFAHNIFEKNPSNCDSQSFNSMINGYIRIGQLHKAQVLFDQVPIRNRITWTCMITGHLGAGEVLKARNLFNSMPDRDAIAWTSMIYGHVQNELIAEAICLFAEMRAQGVSPLNSTYSVLFGAMGAMAYLDQGRQLHGMKLKTIYEYDLILENSLISMYAKSGEIDDAYNIFSNMTYRDIISWNSMIMALSDHGRASETLKVYETMIEHGIYPDSVTFLGVLTACGHAGLVSKGWELFSSMNNTYKLQPGLEHYISMINLLGRAGSMKDAEEFVLRLPIEPNHAVWGALLGVCGLRKTDADVARHAAKRLLELDPFNAAGHVTLCNIYAASGRHSDETNLRKEMSLKGVRKAPGYSWINLKGRVHIFSLGDRLHPQVEEMLLLLSGNEANFMNQMN</sequence>
<dbReference type="Pfam" id="PF20431">
    <property type="entry name" value="E_motif"/>
    <property type="match status" value="1"/>
</dbReference>
<dbReference type="GO" id="GO:0003723">
    <property type="term" value="F:RNA binding"/>
    <property type="evidence" value="ECO:0007669"/>
    <property type="project" value="InterPro"/>
</dbReference>
<feature type="repeat" description="PPR" evidence="2">
    <location>
        <begin position="383"/>
        <end position="417"/>
    </location>
</feature>
<evidence type="ECO:0000313" key="5">
    <source>
        <dbReference type="Proteomes" id="UP000634136"/>
    </source>
</evidence>
<feature type="repeat" description="PPR" evidence="2">
    <location>
        <begin position="445"/>
        <end position="479"/>
    </location>
</feature>
<dbReference type="InterPro" id="IPR011990">
    <property type="entry name" value="TPR-like_helical_dom_sf"/>
</dbReference>
<proteinExistence type="predicted"/>